<protein>
    <submittedName>
        <fullName evidence="3">Type IV secretion system protein</fullName>
    </submittedName>
</protein>
<evidence type="ECO:0000313" key="4">
    <source>
        <dbReference type="Proteomes" id="UP000249739"/>
    </source>
</evidence>
<organism evidence="3 4">
    <name type="scientific">Micavibrio aeruginosavorus</name>
    <dbReference type="NCBI Taxonomy" id="349221"/>
    <lineage>
        <taxon>Bacteria</taxon>
        <taxon>Pseudomonadati</taxon>
        <taxon>Bdellovibrionota</taxon>
        <taxon>Bdellovibrionia</taxon>
        <taxon>Bdellovibrionales</taxon>
        <taxon>Pseudobdellovibrionaceae</taxon>
        <taxon>Micavibrio</taxon>
    </lineage>
</organism>
<evidence type="ECO:0000256" key="1">
    <source>
        <dbReference type="SAM" id="Phobius"/>
    </source>
</evidence>
<evidence type="ECO:0000259" key="2">
    <source>
        <dbReference type="Pfam" id="PF23127"/>
    </source>
</evidence>
<dbReference type="EMBL" id="QFOT01000002">
    <property type="protein sequence ID" value="PZP57388.1"/>
    <property type="molecule type" value="Genomic_DNA"/>
</dbReference>
<gene>
    <name evidence="3" type="ORF">DI586_00420</name>
</gene>
<dbReference type="AlphaFoldDB" id="A0A2W5FQV7"/>
<accession>A0A2W5FQV7</accession>
<feature type="transmembrane region" description="Helical" evidence="1">
    <location>
        <begin position="108"/>
        <end position="126"/>
    </location>
</feature>
<dbReference type="InterPro" id="IPR056464">
    <property type="entry name" value="DotM_C"/>
</dbReference>
<keyword evidence="1" id="KW-1133">Transmembrane helix</keyword>
<keyword evidence="1" id="KW-0472">Membrane</keyword>
<keyword evidence="1" id="KW-0812">Transmembrane</keyword>
<reference evidence="3 4" key="1">
    <citation type="submission" date="2017-08" db="EMBL/GenBank/DDBJ databases">
        <title>Infants hospitalized years apart are colonized by the same room-sourced microbial strains.</title>
        <authorList>
            <person name="Brooks B."/>
            <person name="Olm M.R."/>
            <person name="Firek B.A."/>
            <person name="Baker R."/>
            <person name="Thomas B.C."/>
            <person name="Morowitz M.J."/>
            <person name="Banfield J.F."/>
        </authorList>
    </citation>
    <scope>NUCLEOTIDE SEQUENCE [LARGE SCALE GENOMIC DNA]</scope>
    <source>
        <strain evidence="3">S2_006_000_R2_64</strain>
    </source>
</reference>
<feature type="domain" description="DotM C-terminal cytoplasmic" evidence="2">
    <location>
        <begin position="206"/>
        <end position="376"/>
    </location>
</feature>
<proteinExistence type="predicted"/>
<evidence type="ECO:0000313" key="3">
    <source>
        <dbReference type="EMBL" id="PZP57388.1"/>
    </source>
</evidence>
<sequence length="407" mass="45983">MSQEKNSSHDNAIGWVLLLVVIALLLVLLWYFQSQNIRNMVRYLRVGEMWVASHFVDTDEVVYMLPAKGKLPPQTLTYSQVYELAKITPKEKLNGTFMGILSQTALAPFRYVFTGILVLIGLWLLFNGPKSQYRKRYDINTLLKRQAGNFPYIEPFIKFNPSNQPPRAPGSPVPAELPLFAEALGPEEWVAYYDVPVPDGKLDEEAAARVFASTLGKPWRGPLHLPPYKQVLLAAFCLKAMRKRAESDLMLGEISKCWSPEGGLKLNSKLLRQARSILKNRDKIGKVISKCNQHAYENTALIRALLIAREEGGVLAPAQFVWLRGFDRTLWYPLNNLGRQAYHTEALGTMCHYKAEKLIQRPIPRPKMEDAVKTLAEYLASTNARPIPTLDYSASKKRAIKKVKGSA</sequence>
<dbReference type="Proteomes" id="UP000249739">
    <property type="component" value="Unassembled WGS sequence"/>
</dbReference>
<dbReference type="Pfam" id="PF23127">
    <property type="entry name" value="DotM_C"/>
    <property type="match status" value="1"/>
</dbReference>
<feature type="transmembrane region" description="Helical" evidence="1">
    <location>
        <begin position="12"/>
        <end position="32"/>
    </location>
</feature>
<comment type="caution">
    <text evidence="3">The sequence shown here is derived from an EMBL/GenBank/DDBJ whole genome shotgun (WGS) entry which is preliminary data.</text>
</comment>
<name>A0A2W5FQV7_9BACT</name>